<reference evidence="2" key="1">
    <citation type="submission" date="2022-11" db="UniProtKB">
        <authorList>
            <consortium name="WormBaseParasite"/>
        </authorList>
    </citation>
    <scope>IDENTIFICATION</scope>
</reference>
<organism evidence="1 2">
    <name type="scientific">Plectus sambesii</name>
    <dbReference type="NCBI Taxonomy" id="2011161"/>
    <lineage>
        <taxon>Eukaryota</taxon>
        <taxon>Metazoa</taxon>
        <taxon>Ecdysozoa</taxon>
        <taxon>Nematoda</taxon>
        <taxon>Chromadorea</taxon>
        <taxon>Plectida</taxon>
        <taxon>Plectina</taxon>
        <taxon>Plectoidea</taxon>
        <taxon>Plectidae</taxon>
        <taxon>Plectus</taxon>
    </lineage>
</organism>
<dbReference type="PANTHER" id="PTHR16469">
    <property type="entry name" value="UBIQUITIN-ASSOCIATED AND SH3 DOMAIN-CONTAINING BA-RELATED"/>
    <property type="match status" value="1"/>
</dbReference>
<proteinExistence type="predicted"/>
<dbReference type="PANTHER" id="PTHR16469:SF27">
    <property type="entry name" value="UBIQUITIN-ASSOCIATED AND SH3 DOMAIN-CONTAINING BA-RELATED"/>
    <property type="match status" value="1"/>
</dbReference>
<dbReference type="CDD" id="cd07040">
    <property type="entry name" value="HP"/>
    <property type="match status" value="1"/>
</dbReference>
<dbReference type="AlphaFoldDB" id="A0A914VTZ3"/>
<accession>A0A914VTZ3</accession>
<keyword evidence="1" id="KW-1185">Reference proteome</keyword>
<evidence type="ECO:0000313" key="2">
    <source>
        <dbReference type="WBParaSite" id="PSAMB.scaffold2548size22635.g18188.t1"/>
    </source>
</evidence>
<name>A0A914VTZ3_9BILA</name>
<dbReference type="SUPFAM" id="SSF53254">
    <property type="entry name" value="Phosphoglycerate mutase-like"/>
    <property type="match status" value="1"/>
</dbReference>
<sequence length="191" mass="21576">MMASKDVIWITRHGEREDVADLEWINKPHRSDDDTPLAAKGLVQAAELGERLKAEHIDYIFSSPFDRCVNTAQIISSLRETPLSIKIEPGICEVLYDFPPGYLSLTELKLQYPLVDMDYTPALIPDKWEPNSSHCIERVQMTVKKIRHTHSGSILGVRLTSRVCKRCKCGNWIIGNHSTGLIRIGRGAVRP</sequence>
<dbReference type="Pfam" id="PF00300">
    <property type="entry name" value="His_Phos_1"/>
    <property type="match status" value="1"/>
</dbReference>
<dbReference type="Gene3D" id="3.40.50.1240">
    <property type="entry name" value="Phosphoglycerate mutase-like"/>
    <property type="match status" value="1"/>
</dbReference>
<dbReference type="InterPro" id="IPR051710">
    <property type="entry name" value="Phosphatase_SH3-domain"/>
</dbReference>
<dbReference type="WBParaSite" id="PSAMB.scaffold2548size22635.g18188.t1">
    <property type="protein sequence ID" value="PSAMB.scaffold2548size22635.g18188.t1"/>
    <property type="gene ID" value="PSAMB.scaffold2548size22635.g18188"/>
</dbReference>
<dbReference type="GO" id="GO:0016791">
    <property type="term" value="F:phosphatase activity"/>
    <property type="evidence" value="ECO:0007669"/>
    <property type="project" value="UniProtKB-ARBA"/>
</dbReference>
<dbReference type="InterPro" id="IPR013078">
    <property type="entry name" value="His_Pase_superF_clade-1"/>
</dbReference>
<evidence type="ECO:0000313" key="1">
    <source>
        <dbReference type="Proteomes" id="UP000887566"/>
    </source>
</evidence>
<dbReference type="InterPro" id="IPR029033">
    <property type="entry name" value="His_PPase_superfam"/>
</dbReference>
<dbReference type="Proteomes" id="UP000887566">
    <property type="component" value="Unplaced"/>
</dbReference>
<protein>
    <submittedName>
        <fullName evidence="2">Phosphoglycerate mutase</fullName>
    </submittedName>
</protein>